<dbReference type="EMBL" id="JSVU01000002">
    <property type="protein sequence ID" value="KJJ39209.1"/>
    <property type="molecule type" value="Genomic_DNA"/>
</dbReference>
<keyword evidence="1" id="KW-0472">Membrane</keyword>
<keyword evidence="1" id="KW-0812">Transmembrane</keyword>
<keyword evidence="1" id="KW-1133">Transmembrane helix</keyword>
<proteinExistence type="predicted"/>
<evidence type="ECO:0000313" key="3">
    <source>
        <dbReference type="Proteomes" id="UP000033497"/>
    </source>
</evidence>
<comment type="caution">
    <text evidence="2">The sequence shown here is derived from an EMBL/GenBank/DDBJ whole genome shotgun (WGS) entry which is preliminary data.</text>
</comment>
<accession>A0ABR5DKB4</accession>
<dbReference type="Proteomes" id="UP000033497">
    <property type="component" value="Unassembled WGS sequence"/>
</dbReference>
<evidence type="ECO:0000256" key="1">
    <source>
        <dbReference type="SAM" id="Phobius"/>
    </source>
</evidence>
<reference evidence="2 3" key="1">
    <citation type="submission" date="2014-10" db="EMBL/GenBank/DDBJ databases">
        <title>Genome sequencing of Vitellibacter vladivostokensis KMM 3516.</title>
        <authorList>
            <person name="Thevarajoo S."/>
            <person name="Selvaratnam C."/>
            <person name="Goh K.M."/>
            <person name="Chong C.S."/>
        </authorList>
    </citation>
    <scope>NUCLEOTIDE SEQUENCE [LARGE SCALE GENOMIC DNA]</scope>
    <source>
        <strain evidence="2 3">KMM 3516</strain>
    </source>
</reference>
<evidence type="ECO:0000313" key="2">
    <source>
        <dbReference type="EMBL" id="KJJ39209.1"/>
    </source>
</evidence>
<feature type="transmembrane region" description="Helical" evidence="1">
    <location>
        <begin position="12"/>
        <end position="36"/>
    </location>
</feature>
<feature type="transmembrane region" description="Helical" evidence="1">
    <location>
        <begin position="56"/>
        <end position="81"/>
    </location>
</feature>
<gene>
    <name evidence="2" type="ORF">MB09_02870</name>
</gene>
<protein>
    <submittedName>
        <fullName evidence="2">Uncharacterized protein</fullName>
    </submittedName>
</protein>
<sequence>MKNEKYKLLRKGILYDLIGMSTMVIPLVGPFLDLLWAPVASQKMREMYKGPEGKVASVLVFLEEILPITDVIPTFTLMWLYTFVWKKQPTPQTIEVRVNE</sequence>
<organism evidence="2 3">
    <name type="scientific">Aequorivita vladivostokensis</name>
    <dbReference type="NCBI Taxonomy" id="171194"/>
    <lineage>
        <taxon>Bacteria</taxon>
        <taxon>Pseudomonadati</taxon>
        <taxon>Bacteroidota</taxon>
        <taxon>Flavobacteriia</taxon>
        <taxon>Flavobacteriales</taxon>
        <taxon>Flavobacteriaceae</taxon>
        <taxon>Aequorivita</taxon>
    </lineage>
</organism>
<keyword evidence="3" id="KW-1185">Reference proteome</keyword>
<name>A0ABR5DKB4_9FLAO</name>